<name>A0A256IRI2_9EURY</name>
<dbReference type="PANTHER" id="PTHR46268">
    <property type="entry name" value="STRESS RESPONSE PROTEIN NHAX"/>
    <property type="match status" value="1"/>
</dbReference>
<feature type="domain" description="UspA" evidence="2">
    <location>
        <begin position="3"/>
        <end position="144"/>
    </location>
</feature>
<dbReference type="CDD" id="cd00293">
    <property type="entry name" value="USP-like"/>
    <property type="match status" value="1"/>
</dbReference>
<dbReference type="Pfam" id="PF00582">
    <property type="entry name" value="Usp"/>
    <property type="match status" value="1"/>
</dbReference>
<evidence type="ECO:0000259" key="2">
    <source>
        <dbReference type="Pfam" id="PF00582"/>
    </source>
</evidence>
<dbReference type="EMBL" id="NHPJ01000008">
    <property type="protein sequence ID" value="OYR59169.1"/>
    <property type="molecule type" value="Genomic_DNA"/>
</dbReference>
<keyword evidence="4" id="KW-1185">Reference proteome</keyword>
<organism evidence="3 4">
    <name type="scientific">Halorubrum halodurans</name>
    <dbReference type="NCBI Taxonomy" id="1383851"/>
    <lineage>
        <taxon>Archaea</taxon>
        <taxon>Methanobacteriati</taxon>
        <taxon>Methanobacteriota</taxon>
        <taxon>Stenosarchaea group</taxon>
        <taxon>Halobacteria</taxon>
        <taxon>Halobacteriales</taxon>
        <taxon>Haloferacaceae</taxon>
        <taxon>Halorubrum</taxon>
    </lineage>
</organism>
<dbReference type="InterPro" id="IPR006016">
    <property type="entry name" value="UspA"/>
</dbReference>
<dbReference type="Gene3D" id="3.40.50.620">
    <property type="entry name" value="HUPs"/>
    <property type="match status" value="1"/>
</dbReference>
<protein>
    <submittedName>
        <fullName evidence="3">Universal stress protein UspA</fullName>
    </submittedName>
</protein>
<dbReference type="PANTHER" id="PTHR46268:SF6">
    <property type="entry name" value="UNIVERSAL STRESS PROTEIN UP12"/>
    <property type="match status" value="1"/>
</dbReference>
<dbReference type="PRINTS" id="PR01438">
    <property type="entry name" value="UNVRSLSTRESS"/>
</dbReference>
<dbReference type="OrthoDB" id="14880at2157"/>
<accession>A0A256IRI2</accession>
<gene>
    <name evidence="3" type="ORF">DJ70_01235</name>
</gene>
<dbReference type="RefSeq" id="WP_094529428.1">
    <property type="nucleotide sequence ID" value="NZ_NHPJ01000008.1"/>
</dbReference>
<comment type="caution">
    <text evidence="3">The sequence shown here is derived from an EMBL/GenBank/DDBJ whole genome shotgun (WGS) entry which is preliminary data.</text>
</comment>
<sequence>MRYLVATDGSTLGDEAVRYAARQAVAFDATLVIAHVLTPDSELIDGTLVLPGEEAAVEEGERVLENARSVAVDVADEEADAGIDVETQLLTGRPADAITEFAGETAADAIYVGHRGLSEEREQVVGSVAKSVVDKAVVPVTVIR</sequence>
<dbReference type="InterPro" id="IPR006015">
    <property type="entry name" value="Universal_stress_UspA"/>
</dbReference>
<dbReference type="Proteomes" id="UP000216308">
    <property type="component" value="Unassembled WGS sequence"/>
</dbReference>
<reference evidence="3 4" key="1">
    <citation type="journal article" date="2014" name="Front. Microbiol.">
        <title>Population and genomic analysis of the genus Halorubrum.</title>
        <authorList>
            <person name="Fullmer M.S."/>
            <person name="Soucy S.M."/>
            <person name="Swithers K.S."/>
            <person name="Makkay A.M."/>
            <person name="Wheeler R."/>
            <person name="Ventosa A."/>
            <person name="Gogarten J.P."/>
            <person name="Papke R.T."/>
        </authorList>
    </citation>
    <scope>NUCLEOTIDE SEQUENCE [LARGE SCALE GENOMIC DNA]</scope>
    <source>
        <strain evidence="3 4">Cb34</strain>
    </source>
</reference>
<evidence type="ECO:0000256" key="1">
    <source>
        <dbReference type="ARBA" id="ARBA00008791"/>
    </source>
</evidence>
<dbReference type="InterPro" id="IPR014729">
    <property type="entry name" value="Rossmann-like_a/b/a_fold"/>
</dbReference>
<dbReference type="SUPFAM" id="SSF52402">
    <property type="entry name" value="Adenine nucleotide alpha hydrolases-like"/>
    <property type="match status" value="1"/>
</dbReference>
<comment type="similarity">
    <text evidence="1">Belongs to the universal stress protein A family.</text>
</comment>
<dbReference type="AlphaFoldDB" id="A0A256IRI2"/>
<evidence type="ECO:0000313" key="3">
    <source>
        <dbReference type="EMBL" id="OYR59169.1"/>
    </source>
</evidence>
<evidence type="ECO:0000313" key="4">
    <source>
        <dbReference type="Proteomes" id="UP000216308"/>
    </source>
</evidence>
<proteinExistence type="inferred from homology"/>